<feature type="transmembrane region" description="Helical" evidence="5">
    <location>
        <begin position="58"/>
        <end position="81"/>
    </location>
</feature>
<dbReference type="STRING" id="35525.A0A164U4Y5"/>
<evidence type="ECO:0000313" key="8">
    <source>
        <dbReference type="Proteomes" id="UP000076858"/>
    </source>
</evidence>
<evidence type="ECO:0000256" key="5">
    <source>
        <dbReference type="SAM" id="Phobius"/>
    </source>
</evidence>
<reference evidence="7 8" key="1">
    <citation type="submission" date="2016-03" db="EMBL/GenBank/DDBJ databases">
        <title>EvidentialGene: Evidence-directed Construction of Genes on Genomes.</title>
        <authorList>
            <person name="Gilbert D.G."/>
            <person name="Choi J.-H."/>
            <person name="Mockaitis K."/>
            <person name="Colbourne J."/>
            <person name="Pfrender M."/>
        </authorList>
    </citation>
    <scope>NUCLEOTIDE SEQUENCE [LARGE SCALE GENOMIC DNA]</scope>
    <source>
        <strain evidence="7 8">Xinb3</strain>
        <tissue evidence="7">Complete organism</tissue>
    </source>
</reference>
<keyword evidence="8" id="KW-1185">Reference proteome</keyword>
<evidence type="ECO:0000256" key="3">
    <source>
        <dbReference type="ARBA" id="ARBA00022525"/>
    </source>
</evidence>
<comment type="caution">
    <text evidence="7">The sequence shown here is derived from an EMBL/GenBank/DDBJ whole genome shotgun (WGS) entry which is preliminary data.</text>
</comment>
<evidence type="ECO:0000256" key="4">
    <source>
        <dbReference type="ARBA" id="ARBA00022729"/>
    </source>
</evidence>
<evidence type="ECO:0000259" key="6">
    <source>
        <dbReference type="Pfam" id="PF12260"/>
    </source>
</evidence>
<keyword evidence="4" id="KW-0732">Signal</keyword>
<keyword evidence="5" id="KW-0812">Transmembrane</keyword>
<comment type="subcellular location">
    <subcellularLocation>
        <location evidence="1">Secreted</location>
    </subcellularLocation>
</comment>
<name>A0A164U4Y5_9CRUS</name>
<evidence type="ECO:0000256" key="1">
    <source>
        <dbReference type="ARBA" id="ARBA00004613"/>
    </source>
</evidence>
<dbReference type="EMBL" id="LRGB01001581">
    <property type="protein sequence ID" value="KZS11066.1"/>
    <property type="molecule type" value="Genomic_DNA"/>
</dbReference>
<dbReference type="InterPro" id="IPR022049">
    <property type="entry name" value="FAM69_kinase_dom"/>
</dbReference>
<feature type="domain" description="FAM69 protein-kinase" evidence="6">
    <location>
        <begin position="277"/>
        <end position="449"/>
    </location>
</feature>
<accession>A0A164U4Y5</accession>
<comment type="similarity">
    <text evidence="2">Belongs to the DIPK family.</text>
</comment>
<dbReference type="InterPro" id="IPR020519">
    <property type="entry name" value="DIPK2A/B"/>
</dbReference>
<dbReference type="OrthoDB" id="10035316at2759"/>
<protein>
    <submittedName>
        <fullName evidence="7">Deleted in autism protein 1</fullName>
    </submittedName>
</protein>
<dbReference type="Pfam" id="PF12260">
    <property type="entry name" value="PIP49_C"/>
    <property type="match status" value="1"/>
</dbReference>
<keyword evidence="3" id="KW-0964">Secreted</keyword>
<sequence>MRRRRRVISASGKLDSTLKMRFRTEIFKERISLESGEKQQLLESEGDTFKNPKKESRFCCSIMTPILVWIAIFGVLSTTLLRSAIPIYLNVADEKFLEIKKCPACFGVQLCPAFLTGDIVPETWSRYKATQLLNQRNVYFATFHDKHVVLKKLGHNSRLEQLDRHILEQSVGLLRSPIEQLSVSTAVRPYTHQNVWLDRVKDLEGNDSTLVHRLRTFDPTSHDLRSNALEGSANLFRGSEMFICPSQRKLNYIENEFVKNNVGLYRLTCLYNLMTLLLLNSEPLIFQSFPANKGWPFPVYYGACGRVIVEEYVGPNLAQWLPDASLNERINAALQMLTIADQFTNGTAGFRLYVTDLSLYNIAVGLDGILKIVDGENIVVVDLEKIENDRPNNFDVPYASDNAGCEHLPSDPHCVSYSEQDMCNRLYNDHNYFAVCQELFSSLDSFGLMNGLPDYILERFPLILKYQSDCYSSSTPGTREKAAKNLISIYGEILSTI</sequence>
<dbReference type="PANTHER" id="PTHR32073">
    <property type="entry name" value="GH11358P"/>
    <property type="match status" value="1"/>
</dbReference>
<dbReference type="GO" id="GO:0005576">
    <property type="term" value="C:extracellular region"/>
    <property type="evidence" value="ECO:0007669"/>
    <property type="project" value="UniProtKB-SubCell"/>
</dbReference>
<organism evidence="7 8">
    <name type="scientific">Daphnia magna</name>
    <dbReference type="NCBI Taxonomy" id="35525"/>
    <lineage>
        <taxon>Eukaryota</taxon>
        <taxon>Metazoa</taxon>
        <taxon>Ecdysozoa</taxon>
        <taxon>Arthropoda</taxon>
        <taxon>Crustacea</taxon>
        <taxon>Branchiopoda</taxon>
        <taxon>Diplostraca</taxon>
        <taxon>Cladocera</taxon>
        <taxon>Anomopoda</taxon>
        <taxon>Daphniidae</taxon>
        <taxon>Daphnia</taxon>
    </lineage>
</organism>
<dbReference type="PANTHER" id="PTHR32073:SF7">
    <property type="entry name" value="GH11358P"/>
    <property type="match status" value="1"/>
</dbReference>
<dbReference type="Proteomes" id="UP000076858">
    <property type="component" value="Unassembled WGS sequence"/>
</dbReference>
<evidence type="ECO:0000256" key="2">
    <source>
        <dbReference type="ARBA" id="ARBA00006338"/>
    </source>
</evidence>
<keyword evidence="5" id="KW-0472">Membrane</keyword>
<proteinExistence type="inferred from homology"/>
<keyword evidence="5" id="KW-1133">Transmembrane helix</keyword>
<gene>
    <name evidence="7" type="ORF">APZ42_023767</name>
</gene>
<evidence type="ECO:0000313" key="7">
    <source>
        <dbReference type="EMBL" id="KZS11066.1"/>
    </source>
</evidence>
<dbReference type="AlphaFoldDB" id="A0A164U4Y5"/>